<dbReference type="Proteomes" id="UP001190700">
    <property type="component" value="Unassembled WGS sequence"/>
</dbReference>
<comment type="caution">
    <text evidence="2">The sequence shown here is derived from an EMBL/GenBank/DDBJ whole genome shotgun (WGS) entry which is preliminary data.</text>
</comment>
<evidence type="ECO:0000313" key="3">
    <source>
        <dbReference type="Proteomes" id="UP001190700"/>
    </source>
</evidence>
<evidence type="ECO:0000313" key="2">
    <source>
        <dbReference type="EMBL" id="KAK3251276.1"/>
    </source>
</evidence>
<gene>
    <name evidence="2" type="ORF">CYMTET_39381</name>
</gene>
<reference evidence="2 3" key="1">
    <citation type="journal article" date="2015" name="Genome Biol. Evol.">
        <title>Comparative Genomics of a Bacterivorous Green Alga Reveals Evolutionary Causalities and Consequences of Phago-Mixotrophic Mode of Nutrition.</title>
        <authorList>
            <person name="Burns J.A."/>
            <person name="Paasch A."/>
            <person name="Narechania A."/>
            <person name="Kim E."/>
        </authorList>
    </citation>
    <scope>NUCLEOTIDE SEQUENCE [LARGE SCALE GENOMIC DNA]</scope>
    <source>
        <strain evidence="2 3">PLY_AMNH</strain>
    </source>
</reference>
<dbReference type="EMBL" id="LGRX02026138">
    <property type="protein sequence ID" value="KAK3251276.1"/>
    <property type="molecule type" value="Genomic_DNA"/>
</dbReference>
<name>A0AAE0CA72_9CHLO</name>
<evidence type="ECO:0000256" key="1">
    <source>
        <dbReference type="SAM" id="MobiDB-lite"/>
    </source>
</evidence>
<proteinExistence type="predicted"/>
<protein>
    <submittedName>
        <fullName evidence="2">Uncharacterized protein</fullName>
    </submittedName>
</protein>
<dbReference type="AlphaFoldDB" id="A0AAE0CA72"/>
<feature type="compositionally biased region" description="Basic and acidic residues" evidence="1">
    <location>
        <begin position="91"/>
        <end position="101"/>
    </location>
</feature>
<accession>A0AAE0CA72</accession>
<feature type="region of interest" description="Disordered" evidence="1">
    <location>
        <begin position="82"/>
        <end position="128"/>
    </location>
</feature>
<sequence length="207" mass="22055">MEVLRQAREASPAAFECAKTAFVSAHQICIGWTIGVLTDATYKECKAELLGKFEQGSQAHRVACLVFDGGVIEVAGETAAAPELPSIKPPEVLKEEPKEGAPKPNPVQAAPVQPAPAPATTAASRMFGDRPTLVEYKPTLIPDDDDDWSDEETPAFEAVDAAALLAETVNIVQTAADSKGDAEFRKISAMRRAEYGQVGDMQIASSR</sequence>
<feature type="compositionally biased region" description="Low complexity" evidence="1">
    <location>
        <begin position="106"/>
        <end position="123"/>
    </location>
</feature>
<keyword evidence="3" id="KW-1185">Reference proteome</keyword>
<organism evidence="2 3">
    <name type="scientific">Cymbomonas tetramitiformis</name>
    <dbReference type="NCBI Taxonomy" id="36881"/>
    <lineage>
        <taxon>Eukaryota</taxon>
        <taxon>Viridiplantae</taxon>
        <taxon>Chlorophyta</taxon>
        <taxon>Pyramimonadophyceae</taxon>
        <taxon>Pyramimonadales</taxon>
        <taxon>Pyramimonadaceae</taxon>
        <taxon>Cymbomonas</taxon>
    </lineage>
</organism>